<keyword evidence="3" id="KW-0560">Oxidoreductase</keyword>
<accession>A0A1J9QX91</accession>
<dbReference type="InterPro" id="IPR057326">
    <property type="entry name" value="KR_dom"/>
</dbReference>
<dbReference type="GO" id="GO:0006654">
    <property type="term" value="P:phosphatidic acid biosynthetic process"/>
    <property type="evidence" value="ECO:0007669"/>
    <property type="project" value="TreeGrafter"/>
</dbReference>
<keyword evidence="2" id="KW-0521">NADP</keyword>
<dbReference type="GO" id="GO:0005783">
    <property type="term" value="C:endoplasmic reticulum"/>
    <property type="evidence" value="ECO:0007669"/>
    <property type="project" value="TreeGrafter"/>
</dbReference>
<evidence type="ECO:0000313" key="7">
    <source>
        <dbReference type="Proteomes" id="UP000183809"/>
    </source>
</evidence>
<dbReference type="InterPro" id="IPR020904">
    <property type="entry name" value="Sc_DH/Rdtase_CS"/>
</dbReference>
<dbReference type="Pfam" id="PF00106">
    <property type="entry name" value="adh_short"/>
    <property type="match status" value="1"/>
</dbReference>
<comment type="similarity">
    <text evidence="1 4">Belongs to the short-chain dehydrogenases/reductases (SDR) family.</text>
</comment>
<dbReference type="EMBL" id="MNUE01000037">
    <property type="protein sequence ID" value="OJD32602.1"/>
    <property type="molecule type" value="Genomic_DNA"/>
</dbReference>
<proteinExistence type="inferred from homology"/>
<dbReference type="STRING" id="236234.A0A1J9QX91"/>
<dbReference type="SMART" id="SM00822">
    <property type="entry name" value="PKS_KR"/>
    <property type="match status" value="1"/>
</dbReference>
<dbReference type="PANTHER" id="PTHR44169:SF6">
    <property type="entry name" value="NADPH-DEPENDENT 1-ACYLDIHYDROXYACETONE PHOSPHATE REDUCTASE"/>
    <property type="match status" value="1"/>
</dbReference>
<sequence>MSSPKKTVLITGCSAGGIGFALAQEFQSRGLHVFATARDPSKMSALQDEPDMTLLALDVSSPPSIAAAVAAVKAHTGGTLDYLVNNAGALYVTPVLDGDVARAKALFDVNLWGVVSLTQAFAPLVVEAKGCVANISSIAGIMYAPYYGFYAASKSALQTLGETLRLELQPFGVRVITVVSGAVESKVFNNGVPLRLPAGSLYRPAEKEIAARAAGADIEKNHSTLEEYSRALVSDFLGGKDGKVYRGCMSTLVRVLAAWSPAWLFEWFSWRGTGLDKVGKPKQL</sequence>
<dbReference type="Proteomes" id="UP000183809">
    <property type="component" value="Unassembled WGS sequence"/>
</dbReference>
<dbReference type="GO" id="GO:0000140">
    <property type="term" value="F:acylglycerone-phosphate reductase (NADP+) activity"/>
    <property type="evidence" value="ECO:0007669"/>
    <property type="project" value="TreeGrafter"/>
</dbReference>
<dbReference type="PRINTS" id="PR00081">
    <property type="entry name" value="GDHRDH"/>
</dbReference>
<protein>
    <submittedName>
        <fullName evidence="6">Short-chain dehydrogenase reductase family</fullName>
    </submittedName>
</protein>
<evidence type="ECO:0000256" key="3">
    <source>
        <dbReference type="ARBA" id="ARBA00023002"/>
    </source>
</evidence>
<evidence type="ECO:0000256" key="4">
    <source>
        <dbReference type="RuleBase" id="RU000363"/>
    </source>
</evidence>
<dbReference type="GO" id="GO:0019433">
    <property type="term" value="P:triglyceride catabolic process"/>
    <property type="evidence" value="ECO:0007669"/>
    <property type="project" value="TreeGrafter"/>
</dbReference>
<dbReference type="PRINTS" id="PR00080">
    <property type="entry name" value="SDRFAMILY"/>
</dbReference>
<dbReference type="OrthoDB" id="2102561at2759"/>
<keyword evidence="7" id="KW-1185">Reference proteome</keyword>
<dbReference type="PANTHER" id="PTHR44169">
    <property type="entry name" value="NADPH-DEPENDENT 1-ACYLDIHYDROXYACETONE PHOSPHATE REDUCTASE"/>
    <property type="match status" value="1"/>
</dbReference>
<dbReference type="Gene3D" id="3.40.50.720">
    <property type="entry name" value="NAD(P)-binding Rossmann-like Domain"/>
    <property type="match status" value="1"/>
</dbReference>
<feature type="domain" description="Ketoreductase" evidence="5">
    <location>
        <begin position="6"/>
        <end position="186"/>
    </location>
</feature>
<dbReference type="PROSITE" id="PS00061">
    <property type="entry name" value="ADH_SHORT"/>
    <property type="match status" value="1"/>
</dbReference>
<gene>
    <name evidence="6" type="ORF">BKCO1_37000181</name>
</gene>
<dbReference type="AlphaFoldDB" id="A0A1J9QX91"/>
<comment type="caution">
    <text evidence="6">The sequence shown here is derived from an EMBL/GenBank/DDBJ whole genome shotgun (WGS) entry which is preliminary data.</text>
</comment>
<organism evidence="6 7">
    <name type="scientific">Diplodia corticola</name>
    <dbReference type="NCBI Taxonomy" id="236234"/>
    <lineage>
        <taxon>Eukaryota</taxon>
        <taxon>Fungi</taxon>
        <taxon>Dikarya</taxon>
        <taxon>Ascomycota</taxon>
        <taxon>Pezizomycotina</taxon>
        <taxon>Dothideomycetes</taxon>
        <taxon>Dothideomycetes incertae sedis</taxon>
        <taxon>Botryosphaeriales</taxon>
        <taxon>Botryosphaeriaceae</taxon>
        <taxon>Diplodia</taxon>
    </lineage>
</organism>
<dbReference type="InterPro" id="IPR036291">
    <property type="entry name" value="NAD(P)-bd_dom_sf"/>
</dbReference>
<dbReference type="GeneID" id="31015326"/>
<evidence type="ECO:0000313" key="6">
    <source>
        <dbReference type="EMBL" id="OJD32602.1"/>
    </source>
</evidence>
<name>A0A1J9QX91_9PEZI</name>
<dbReference type="GO" id="GO:0005811">
    <property type="term" value="C:lipid droplet"/>
    <property type="evidence" value="ECO:0007669"/>
    <property type="project" value="TreeGrafter"/>
</dbReference>
<dbReference type="InterPro" id="IPR002347">
    <property type="entry name" value="SDR_fam"/>
</dbReference>
<dbReference type="SUPFAM" id="SSF51735">
    <property type="entry name" value="NAD(P)-binding Rossmann-fold domains"/>
    <property type="match status" value="1"/>
</dbReference>
<evidence type="ECO:0000256" key="1">
    <source>
        <dbReference type="ARBA" id="ARBA00006484"/>
    </source>
</evidence>
<dbReference type="GO" id="GO:0004806">
    <property type="term" value="F:triacylglycerol lipase activity"/>
    <property type="evidence" value="ECO:0007669"/>
    <property type="project" value="TreeGrafter"/>
</dbReference>
<evidence type="ECO:0000259" key="5">
    <source>
        <dbReference type="SMART" id="SM00822"/>
    </source>
</evidence>
<reference evidence="6 7" key="1">
    <citation type="submission" date="2016-10" db="EMBL/GenBank/DDBJ databases">
        <title>Proteomics and genomics reveal pathogen-plant mechanisms compatible with a hemibiotrophic lifestyle of Diplodia corticola.</title>
        <authorList>
            <person name="Fernandes I."/>
            <person name="De Jonge R."/>
            <person name="Van De Peer Y."/>
            <person name="Devreese B."/>
            <person name="Alves A."/>
            <person name="Esteves A.C."/>
        </authorList>
    </citation>
    <scope>NUCLEOTIDE SEQUENCE [LARGE SCALE GENOMIC DNA]</scope>
    <source>
        <strain evidence="6 7">CBS 112549</strain>
    </source>
</reference>
<evidence type="ECO:0000256" key="2">
    <source>
        <dbReference type="ARBA" id="ARBA00022857"/>
    </source>
</evidence>
<dbReference type="RefSeq" id="XP_020128862.1">
    <property type="nucleotide sequence ID" value="XM_020275065.1"/>
</dbReference>